<dbReference type="RefSeq" id="WP_014679802.1">
    <property type="nucleotide sequence ID" value="NC_017770.1"/>
</dbReference>
<dbReference type="InterPro" id="IPR018060">
    <property type="entry name" value="HTH_AraC"/>
</dbReference>
<name>H8KQF9_SOLCM</name>
<feature type="domain" description="HTH araC/xylS-type" evidence="4">
    <location>
        <begin position="176"/>
        <end position="277"/>
    </location>
</feature>
<evidence type="ECO:0000256" key="2">
    <source>
        <dbReference type="ARBA" id="ARBA00023125"/>
    </source>
</evidence>
<dbReference type="InterPro" id="IPR018634">
    <property type="entry name" value="ChrB_C"/>
</dbReference>
<dbReference type="Pfam" id="PF09828">
    <property type="entry name" value="ChrB_C"/>
    <property type="match status" value="1"/>
</dbReference>
<dbReference type="PROSITE" id="PS00041">
    <property type="entry name" value="HTH_ARAC_FAMILY_1"/>
    <property type="match status" value="1"/>
</dbReference>
<dbReference type="InterPro" id="IPR020449">
    <property type="entry name" value="Tscrpt_reg_AraC-type_HTH"/>
</dbReference>
<dbReference type="KEGG" id="scn:Solca_1500"/>
<evidence type="ECO:0000259" key="4">
    <source>
        <dbReference type="PROSITE" id="PS01124"/>
    </source>
</evidence>
<dbReference type="SUPFAM" id="SSF46689">
    <property type="entry name" value="Homeodomain-like"/>
    <property type="match status" value="1"/>
</dbReference>
<keyword evidence="1" id="KW-0805">Transcription regulation</keyword>
<dbReference type="AlphaFoldDB" id="H8KQF9"/>
<dbReference type="Gene3D" id="1.10.10.60">
    <property type="entry name" value="Homeodomain-like"/>
    <property type="match status" value="2"/>
</dbReference>
<sequence>MKWITRERPKIDRIACPWLIKRFIDNEAEFIYVPFKEVIARSQELNAIPFDVPDVEFTHYNDKCTFDYFLEKYKLKDPSLQVMAPIVRGADTDAHHLASQASGLWAISAGLAHNTKDDYELLEKGMLIYDALYSWAKYHQNEKHTQNPVEYLLLEIYNKYLHQKKGSQKKIPDWVIELKEIIQDQIDINLSLSLKGVSKELNVHPAYLSREFSKHFDDLTFGDYIRKLRIEKAIKLLESGNHSLSQIAYLTGFSDQSHFTRIFKKHTGQNPSDYKKSIVKSKINTKG</sequence>
<dbReference type="EMBL" id="CP003349">
    <property type="protein sequence ID" value="AFD06575.1"/>
    <property type="molecule type" value="Genomic_DNA"/>
</dbReference>
<protein>
    <recommendedName>
        <fullName evidence="4">HTH araC/xylS-type domain-containing protein</fullName>
    </recommendedName>
</protein>
<dbReference type="InterPro" id="IPR009057">
    <property type="entry name" value="Homeodomain-like_sf"/>
</dbReference>
<dbReference type="eggNOG" id="COG4275">
    <property type="taxonomic scope" value="Bacteria"/>
</dbReference>
<dbReference type="STRING" id="929556.Solca_1500"/>
<dbReference type="Proteomes" id="UP000007590">
    <property type="component" value="Chromosome"/>
</dbReference>
<keyword evidence="3" id="KW-0804">Transcription</keyword>
<evidence type="ECO:0000256" key="1">
    <source>
        <dbReference type="ARBA" id="ARBA00023015"/>
    </source>
</evidence>
<dbReference type="PANTHER" id="PTHR43280:SF2">
    <property type="entry name" value="HTH-TYPE TRANSCRIPTIONAL REGULATOR EXSA"/>
    <property type="match status" value="1"/>
</dbReference>
<organism evidence="5 6">
    <name type="scientific">Solitalea canadensis (strain ATCC 29591 / DSM 3403 / JCM 21819 / LMG 8368 / NBRC 15130 / NCIMB 12057 / USAM 9D)</name>
    <name type="common">Flexibacter canadensis</name>
    <dbReference type="NCBI Taxonomy" id="929556"/>
    <lineage>
        <taxon>Bacteria</taxon>
        <taxon>Pseudomonadati</taxon>
        <taxon>Bacteroidota</taxon>
        <taxon>Sphingobacteriia</taxon>
        <taxon>Sphingobacteriales</taxon>
        <taxon>Sphingobacteriaceae</taxon>
        <taxon>Solitalea</taxon>
    </lineage>
</organism>
<dbReference type="SMART" id="SM00342">
    <property type="entry name" value="HTH_ARAC"/>
    <property type="match status" value="1"/>
</dbReference>
<dbReference type="InterPro" id="IPR018062">
    <property type="entry name" value="HTH_AraC-typ_CS"/>
</dbReference>
<dbReference type="eggNOG" id="COG2207">
    <property type="taxonomic scope" value="Bacteria"/>
</dbReference>
<evidence type="ECO:0000313" key="5">
    <source>
        <dbReference type="EMBL" id="AFD06575.1"/>
    </source>
</evidence>
<dbReference type="GO" id="GO:0003700">
    <property type="term" value="F:DNA-binding transcription factor activity"/>
    <property type="evidence" value="ECO:0007669"/>
    <property type="project" value="InterPro"/>
</dbReference>
<evidence type="ECO:0000313" key="6">
    <source>
        <dbReference type="Proteomes" id="UP000007590"/>
    </source>
</evidence>
<dbReference type="PRINTS" id="PR00032">
    <property type="entry name" value="HTHARAC"/>
</dbReference>
<dbReference type="Pfam" id="PF12833">
    <property type="entry name" value="HTH_18"/>
    <property type="match status" value="1"/>
</dbReference>
<reference evidence="5" key="1">
    <citation type="submission" date="2012-02" db="EMBL/GenBank/DDBJ databases">
        <title>The complete genome of Solitalea canadensis DSM 3403.</title>
        <authorList>
            <consortium name="US DOE Joint Genome Institute (JGI-PGF)"/>
            <person name="Lucas S."/>
            <person name="Copeland A."/>
            <person name="Lapidus A."/>
            <person name="Glavina del Rio T."/>
            <person name="Dalin E."/>
            <person name="Tice H."/>
            <person name="Bruce D."/>
            <person name="Goodwin L."/>
            <person name="Pitluck S."/>
            <person name="Peters L."/>
            <person name="Ovchinnikova G."/>
            <person name="Lu M."/>
            <person name="Kyrpides N."/>
            <person name="Mavromatis K."/>
            <person name="Ivanova N."/>
            <person name="Brettin T."/>
            <person name="Detter J.C."/>
            <person name="Han C."/>
            <person name="Larimer F."/>
            <person name="Land M."/>
            <person name="Hauser L."/>
            <person name="Markowitz V."/>
            <person name="Cheng J.-F."/>
            <person name="Hugenholtz P."/>
            <person name="Woyke T."/>
            <person name="Wu D."/>
            <person name="Spring S."/>
            <person name="Schroeder M."/>
            <person name="Kopitz M."/>
            <person name="Brambilla E."/>
            <person name="Klenk H.-P."/>
            <person name="Eisen J.A."/>
        </authorList>
    </citation>
    <scope>NUCLEOTIDE SEQUENCE</scope>
    <source>
        <strain evidence="5">DSM 3403</strain>
    </source>
</reference>
<dbReference type="PROSITE" id="PS01124">
    <property type="entry name" value="HTH_ARAC_FAMILY_2"/>
    <property type="match status" value="1"/>
</dbReference>
<evidence type="ECO:0000256" key="3">
    <source>
        <dbReference type="ARBA" id="ARBA00023163"/>
    </source>
</evidence>
<proteinExistence type="predicted"/>
<dbReference type="GO" id="GO:0043565">
    <property type="term" value="F:sequence-specific DNA binding"/>
    <property type="evidence" value="ECO:0007669"/>
    <property type="project" value="InterPro"/>
</dbReference>
<gene>
    <name evidence="5" type="ordered locus">Solca_1500</name>
</gene>
<accession>H8KQF9</accession>
<dbReference type="OrthoDB" id="511992at2"/>
<keyword evidence="6" id="KW-1185">Reference proteome</keyword>
<dbReference type="HOGENOM" id="CLU_965582_0_0_10"/>
<dbReference type="PANTHER" id="PTHR43280">
    <property type="entry name" value="ARAC-FAMILY TRANSCRIPTIONAL REGULATOR"/>
    <property type="match status" value="1"/>
</dbReference>
<keyword evidence="2" id="KW-0238">DNA-binding</keyword>